<sequence length="276" mass="31488">MKSPYFSFLFLLAFAACNSSADSAQTANADDASNANPGKALVREMVAAMGGLDKWHSLQDIEYTYTYRNPATGRQDVSTERYVYDGELSWARYTEHTQSLMPDQPGEVIQGFDGETAWLTYKDSLMTEPQYVNRAMFSRKTNFYWLNMMYKLLDPGVHYEQMEDQTLRGNNYHRVKITFGDNVGDAQDIYLLYINPDTKLVDYFLFTVMAYGRSEPLLTEVTYETIDGLKFPAMRRYAPADWEGTVAADANWMEAIVRDIKTNSGFETAMFDPPAS</sequence>
<comment type="caution">
    <text evidence="2">The sequence shown here is derived from an EMBL/GenBank/DDBJ whole genome shotgun (WGS) entry which is preliminary data.</text>
</comment>
<dbReference type="PROSITE" id="PS51257">
    <property type="entry name" value="PROKAR_LIPOPROTEIN"/>
    <property type="match status" value="1"/>
</dbReference>
<evidence type="ECO:0000256" key="1">
    <source>
        <dbReference type="SAM" id="SignalP"/>
    </source>
</evidence>
<feature type="signal peptide" evidence="1">
    <location>
        <begin position="1"/>
        <end position="21"/>
    </location>
</feature>
<evidence type="ECO:0000313" key="3">
    <source>
        <dbReference type="Proteomes" id="UP000223913"/>
    </source>
</evidence>
<accession>A0A2D0NHR0</accession>
<dbReference type="InterPro" id="IPR045444">
    <property type="entry name" value="DUF6503"/>
</dbReference>
<dbReference type="OrthoDB" id="1490620at2"/>
<feature type="chain" id="PRO_5013016915" description="Outer membrane lipoprotein-sorting protein" evidence="1">
    <location>
        <begin position="22"/>
        <end position="276"/>
    </location>
</feature>
<evidence type="ECO:0000313" key="2">
    <source>
        <dbReference type="EMBL" id="PHN07916.1"/>
    </source>
</evidence>
<organism evidence="2 3">
    <name type="scientific">Flavilitoribacter nigricans (strain ATCC 23147 / DSM 23189 / NBRC 102662 / NCIMB 1420 / SS-2)</name>
    <name type="common">Lewinella nigricans</name>
    <dbReference type="NCBI Taxonomy" id="1122177"/>
    <lineage>
        <taxon>Bacteria</taxon>
        <taxon>Pseudomonadati</taxon>
        <taxon>Bacteroidota</taxon>
        <taxon>Saprospiria</taxon>
        <taxon>Saprospirales</taxon>
        <taxon>Lewinellaceae</taxon>
        <taxon>Flavilitoribacter</taxon>
    </lineage>
</organism>
<dbReference type="EMBL" id="PDUD01000004">
    <property type="protein sequence ID" value="PHN07916.1"/>
    <property type="molecule type" value="Genomic_DNA"/>
</dbReference>
<protein>
    <recommendedName>
        <fullName evidence="4">Outer membrane lipoprotein-sorting protein</fullName>
    </recommendedName>
</protein>
<evidence type="ECO:0008006" key="4">
    <source>
        <dbReference type="Google" id="ProtNLM"/>
    </source>
</evidence>
<reference evidence="2 3" key="1">
    <citation type="submission" date="2017-10" db="EMBL/GenBank/DDBJ databases">
        <title>The draft genome sequence of Lewinella nigricans NBRC 102662.</title>
        <authorList>
            <person name="Wang K."/>
        </authorList>
    </citation>
    <scope>NUCLEOTIDE SEQUENCE [LARGE SCALE GENOMIC DNA]</scope>
    <source>
        <strain evidence="2 3">NBRC 102662</strain>
    </source>
</reference>
<name>A0A2D0NHR0_FLAN2</name>
<gene>
    <name evidence="2" type="ORF">CRP01_03950</name>
</gene>
<dbReference type="AlphaFoldDB" id="A0A2D0NHR0"/>
<dbReference type="RefSeq" id="WP_099148705.1">
    <property type="nucleotide sequence ID" value="NZ_PDUD01000004.1"/>
</dbReference>
<dbReference type="Proteomes" id="UP000223913">
    <property type="component" value="Unassembled WGS sequence"/>
</dbReference>
<keyword evidence="3" id="KW-1185">Reference proteome</keyword>
<keyword evidence="1" id="KW-0732">Signal</keyword>
<proteinExistence type="predicted"/>
<dbReference type="Pfam" id="PF20113">
    <property type="entry name" value="DUF6503"/>
    <property type="match status" value="1"/>
</dbReference>